<feature type="domain" description="Glucosamine/galactosamine-6-phosphate isomerase" evidence="8">
    <location>
        <begin position="19"/>
        <end position="238"/>
    </location>
</feature>
<evidence type="ECO:0000256" key="2">
    <source>
        <dbReference type="ARBA" id="ARBA00002681"/>
    </source>
</evidence>
<gene>
    <name evidence="7" type="primary">pgl</name>
    <name evidence="9" type="ORF">BJL86_1698</name>
</gene>
<dbReference type="GO" id="GO:0017057">
    <property type="term" value="F:6-phosphogluconolactonase activity"/>
    <property type="evidence" value="ECO:0007669"/>
    <property type="project" value="UniProtKB-UniRule"/>
</dbReference>
<name>A0A173LLJ7_9ACTN</name>
<dbReference type="InterPro" id="IPR037171">
    <property type="entry name" value="NagB/RpiA_transferase-like"/>
</dbReference>
<reference evidence="9 10" key="1">
    <citation type="submission" date="2016-06" db="EMBL/GenBank/DDBJ databases">
        <title>Complete genome sequence of a saline-alkali tolerant type strain Dietzia timorensis ID05-A0528T.</title>
        <authorList>
            <person name="Wu X."/>
        </authorList>
    </citation>
    <scope>NUCLEOTIDE SEQUENCE [LARGE SCALE GENOMIC DNA]</scope>
    <source>
        <strain evidence="9 10">ID05-A0528</strain>
    </source>
</reference>
<dbReference type="KEGG" id="dtm:BJL86_1698"/>
<dbReference type="PANTHER" id="PTHR11054">
    <property type="entry name" value="6-PHOSPHOGLUCONOLACTONASE"/>
    <property type="match status" value="1"/>
</dbReference>
<organism evidence="9 10">
    <name type="scientific">Dietzia timorensis</name>
    <dbReference type="NCBI Taxonomy" id="499555"/>
    <lineage>
        <taxon>Bacteria</taxon>
        <taxon>Bacillati</taxon>
        <taxon>Actinomycetota</taxon>
        <taxon>Actinomycetes</taxon>
        <taxon>Mycobacteriales</taxon>
        <taxon>Dietziaceae</taxon>
        <taxon>Dietzia</taxon>
    </lineage>
</organism>
<dbReference type="GO" id="GO:0006098">
    <property type="term" value="P:pentose-phosphate shunt"/>
    <property type="evidence" value="ECO:0007669"/>
    <property type="project" value="UniProtKB-UniPathway"/>
</dbReference>
<evidence type="ECO:0000313" key="10">
    <source>
        <dbReference type="Proteomes" id="UP000186104"/>
    </source>
</evidence>
<dbReference type="SUPFAM" id="SSF100950">
    <property type="entry name" value="NagB/RpiA/CoA transferase-like"/>
    <property type="match status" value="1"/>
</dbReference>
<keyword evidence="10" id="KW-1185">Reference proteome</keyword>
<dbReference type="EC" id="3.1.1.31" evidence="5 7"/>
<dbReference type="InterPro" id="IPR005900">
    <property type="entry name" value="6-phosphogluconolactonase_DevB"/>
</dbReference>
<dbReference type="AlphaFoldDB" id="A0A173LLJ7"/>
<dbReference type="EMBL" id="CP015961">
    <property type="protein sequence ID" value="ANI92474.1"/>
    <property type="molecule type" value="Genomic_DNA"/>
</dbReference>
<evidence type="ECO:0000313" key="9">
    <source>
        <dbReference type="EMBL" id="ANI92474.1"/>
    </source>
</evidence>
<evidence type="ECO:0000256" key="3">
    <source>
        <dbReference type="ARBA" id="ARBA00004961"/>
    </source>
</evidence>
<proteinExistence type="inferred from homology"/>
<dbReference type="Gene3D" id="3.40.50.1360">
    <property type="match status" value="1"/>
</dbReference>
<dbReference type="RefSeq" id="WP_067471079.1">
    <property type="nucleotide sequence ID" value="NZ_CP015961.1"/>
</dbReference>
<comment type="similarity">
    <text evidence="4 7">Belongs to the glucosamine/galactosamine-6-phosphate isomerase family. 6-phosphogluconolactonase subfamily.</text>
</comment>
<comment type="function">
    <text evidence="2 7">Hydrolysis of 6-phosphogluconolactone to 6-phosphogluconate.</text>
</comment>
<dbReference type="STRING" id="499555.BJL86_1698"/>
<comment type="pathway">
    <text evidence="3 7">Carbohydrate degradation; pentose phosphate pathway; D-ribulose 5-phosphate from D-glucose 6-phosphate (oxidative stage): step 2/3.</text>
</comment>
<comment type="catalytic activity">
    <reaction evidence="1 7">
        <text>6-phospho-D-glucono-1,5-lactone + H2O = 6-phospho-D-gluconate + H(+)</text>
        <dbReference type="Rhea" id="RHEA:12556"/>
        <dbReference type="ChEBI" id="CHEBI:15377"/>
        <dbReference type="ChEBI" id="CHEBI:15378"/>
        <dbReference type="ChEBI" id="CHEBI:57955"/>
        <dbReference type="ChEBI" id="CHEBI:58759"/>
        <dbReference type="EC" id="3.1.1.31"/>
    </reaction>
</comment>
<sequence>MPGFDPTHFPAPDTFVHTDVDALADAAADAIAKVLADTRESEGRPARISLTGGGAGLRTARKLADADIDWTGVEVHFGDERFVPRDDPERNSAQIREALLDRVSGLTVVDWPAPGDDGAADVDEAAASFAAAHPLPAGDGPTFDLFLLGMGGEGHVNSVFPHSPQVAADASDIMPVHDCPKPPPERMTYSLGVVRRSAHVFFLVAGAEKAEAAAAALGGADPQQWPAAGARGTVSTRWFLDESAAADNPGR</sequence>
<protein>
    <recommendedName>
        <fullName evidence="6 7">6-phosphogluconolactonase</fullName>
        <shortName evidence="7">6PGL</shortName>
        <ecNumber evidence="5 7">3.1.1.31</ecNumber>
    </recommendedName>
</protein>
<accession>A0A173LLJ7</accession>
<keyword evidence="7" id="KW-0378">Hydrolase</keyword>
<evidence type="ECO:0000256" key="6">
    <source>
        <dbReference type="ARBA" id="ARBA00020337"/>
    </source>
</evidence>
<dbReference type="Pfam" id="PF01182">
    <property type="entry name" value="Glucosamine_iso"/>
    <property type="match status" value="1"/>
</dbReference>
<evidence type="ECO:0000256" key="4">
    <source>
        <dbReference type="ARBA" id="ARBA00010662"/>
    </source>
</evidence>
<evidence type="ECO:0000256" key="5">
    <source>
        <dbReference type="ARBA" id="ARBA00013198"/>
    </source>
</evidence>
<dbReference type="InterPro" id="IPR039104">
    <property type="entry name" value="6PGL"/>
</dbReference>
<dbReference type="PANTHER" id="PTHR11054:SF0">
    <property type="entry name" value="6-PHOSPHOGLUCONOLACTONASE"/>
    <property type="match status" value="1"/>
</dbReference>
<evidence type="ECO:0000256" key="1">
    <source>
        <dbReference type="ARBA" id="ARBA00000832"/>
    </source>
</evidence>
<dbReference type="Proteomes" id="UP000186104">
    <property type="component" value="Chromosome"/>
</dbReference>
<evidence type="ECO:0000259" key="8">
    <source>
        <dbReference type="Pfam" id="PF01182"/>
    </source>
</evidence>
<dbReference type="NCBIfam" id="TIGR01198">
    <property type="entry name" value="pgl"/>
    <property type="match status" value="1"/>
</dbReference>
<dbReference type="InterPro" id="IPR006148">
    <property type="entry name" value="Glc/Gal-6P_isomerase"/>
</dbReference>
<evidence type="ECO:0000256" key="7">
    <source>
        <dbReference type="RuleBase" id="RU365095"/>
    </source>
</evidence>
<dbReference type="UniPathway" id="UPA00115">
    <property type="reaction ID" value="UER00409"/>
</dbReference>
<dbReference type="GO" id="GO:0005975">
    <property type="term" value="P:carbohydrate metabolic process"/>
    <property type="evidence" value="ECO:0007669"/>
    <property type="project" value="UniProtKB-UniRule"/>
</dbReference>
<dbReference type="OrthoDB" id="9810967at2"/>